<name>A0ABV2J324_9HYPH</name>
<dbReference type="Proteomes" id="UP001549047">
    <property type="component" value="Unassembled WGS sequence"/>
</dbReference>
<gene>
    <name evidence="2" type="ORF">ABID16_002561</name>
</gene>
<dbReference type="EMBL" id="JBEPMB010000003">
    <property type="protein sequence ID" value="MET3614224.1"/>
    <property type="molecule type" value="Genomic_DNA"/>
</dbReference>
<comment type="caution">
    <text evidence="2">The sequence shown here is derived from an EMBL/GenBank/DDBJ whole genome shotgun (WGS) entry which is preliminary data.</text>
</comment>
<feature type="region of interest" description="Disordered" evidence="1">
    <location>
        <begin position="23"/>
        <end position="43"/>
    </location>
</feature>
<dbReference type="RefSeq" id="WP_354556732.1">
    <property type="nucleotide sequence ID" value="NZ_JBEPMB010000003.1"/>
</dbReference>
<reference evidence="2 3" key="1">
    <citation type="submission" date="2024-06" db="EMBL/GenBank/DDBJ databases">
        <title>Genomic Encyclopedia of Type Strains, Phase IV (KMG-IV): sequencing the most valuable type-strain genomes for metagenomic binning, comparative biology and taxonomic classification.</title>
        <authorList>
            <person name="Goeker M."/>
        </authorList>
    </citation>
    <scope>NUCLEOTIDE SEQUENCE [LARGE SCALE GENOMIC DNA]</scope>
    <source>
        <strain evidence="2 3">DSM 29780</strain>
    </source>
</reference>
<evidence type="ECO:0000313" key="2">
    <source>
        <dbReference type="EMBL" id="MET3614224.1"/>
    </source>
</evidence>
<protein>
    <submittedName>
        <fullName evidence="2">Uncharacterized protein</fullName>
    </submittedName>
</protein>
<evidence type="ECO:0000313" key="3">
    <source>
        <dbReference type="Proteomes" id="UP001549047"/>
    </source>
</evidence>
<evidence type="ECO:0000256" key="1">
    <source>
        <dbReference type="SAM" id="MobiDB-lite"/>
    </source>
</evidence>
<proteinExistence type="predicted"/>
<organism evidence="2 3">
    <name type="scientific">Rhizobium aquaticum</name>
    <dbReference type="NCBI Taxonomy" id="1549636"/>
    <lineage>
        <taxon>Bacteria</taxon>
        <taxon>Pseudomonadati</taxon>
        <taxon>Pseudomonadota</taxon>
        <taxon>Alphaproteobacteria</taxon>
        <taxon>Hyphomicrobiales</taxon>
        <taxon>Rhizobiaceae</taxon>
        <taxon>Rhizobium/Agrobacterium group</taxon>
        <taxon>Rhizobium</taxon>
    </lineage>
</organism>
<sequence>MKIAVVGLGFRLASVISSFPPTNKLAETRQRSDDVLGTSRRVQ</sequence>
<keyword evidence="3" id="KW-1185">Reference proteome</keyword>
<accession>A0ABV2J324</accession>